<sequence length="78" mass="8699">MKFVCPSCERPIYNRRIEKCEFCGDALPNELLYSQNDVDNLDRQQAESLKRQTNTSSYSSGGGADFFSIDFGDSGGCD</sequence>
<evidence type="ECO:0000313" key="2">
    <source>
        <dbReference type="EMBL" id="MCE2594969.1"/>
    </source>
</evidence>
<keyword evidence="3" id="KW-1185">Reference proteome</keyword>
<reference evidence="2 3" key="1">
    <citation type="journal article" date="2022" name="Environ. Microbiol. Rep.">
        <title>Eco-phylogenetic analyses reveal divergent evolution of vitamin B12 metabolism in the marine bacterial family 'Psychromonadaceae'.</title>
        <authorList>
            <person name="Jin X."/>
            <person name="Yang Y."/>
            <person name="Cao H."/>
            <person name="Gao B."/>
            <person name="Zhao Z."/>
        </authorList>
    </citation>
    <scope>NUCLEOTIDE SEQUENCE [LARGE SCALE GENOMIC DNA]</scope>
    <source>
        <strain evidence="2 3">MKS20</strain>
    </source>
</reference>
<evidence type="ECO:0000256" key="1">
    <source>
        <dbReference type="SAM" id="MobiDB-lite"/>
    </source>
</evidence>
<accession>A0ABS8W7J5</accession>
<name>A0ABS8W7J5_9GAMM</name>
<dbReference type="EMBL" id="JAIMJA010000007">
    <property type="protein sequence ID" value="MCE2594969.1"/>
    <property type="molecule type" value="Genomic_DNA"/>
</dbReference>
<organism evidence="2 3">
    <name type="scientific">Motilimonas cestriensis</name>
    <dbReference type="NCBI Taxonomy" id="2742685"/>
    <lineage>
        <taxon>Bacteria</taxon>
        <taxon>Pseudomonadati</taxon>
        <taxon>Pseudomonadota</taxon>
        <taxon>Gammaproteobacteria</taxon>
        <taxon>Alteromonadales</taxon>
        <taxon>Alteromonadales genera incertae sedis</taxon>
        <taxon>Motilimonas</taxon>
    </lineage>
</organism>
<dbReference type="Proteomes" id="UP001201273">
    <property type="component" value="Unassembled WGS sequence"/>
</dbReference>
<feature type="region of interest" description="Disordered" evidence="1">
    <location>
        <begin position="43"/>
        <end position="66"/>
    </location>
</feature>
<dbReference type="RefSeq" id="WP_233052477.1">
    <property type="nucleotide sequence ID" value="NZ_JAIMJA010000007.1"/>
</dbReference>
<proteinExistence type="predicted"/>
<gene>
    <name evidence="2" type="ORF">K6Y31_09085</name>
</gene>
<comment type="caution">
    <text evidence="2">The sequence shown here is derived from an EMBL/GenBank/DDBJ whole genome shotgun (WGS) entry which is preliminary data.</text>
</comment>
<evidence type="ECO:0000313" key="3">
    <source>
        <dbReference type="Proteomes" id="UP001201273"/>
    </source>
</evidence>
<protein>
    <submittedName>
        <fullName evidence="2">Uncharacterized protein</fullName>
    </submittedName>
</protein>